<comment type="caution">
    <text evidence="3">The sequence shown here is derived from an EMBL/GenBank/DDBJ whole genome shotgun (WGS) entry which is preliminary data.</text>
</comment>
<evidence type="ECO:0000256" key="1">
    <source>
        <dbReference type="SAM" id="Phobius"/>
    </source>
</evidence>
<gene>
    <name evidence="3" type="ORF">EDD71_1212</name>
</gene>
<evidence type="ECO:0000313" key="4">
    <source>
        <dbReference type="Proteomes" id="UP000295325"/>
    </source>
</evidence>
<feature type="transmembrane region" description="Helical" evidence="1">
    <location>
        <begin position="114"/>
        <end position="135"/>
    </location>
</feature>
<name>A0A4R7KA03_9CLOT</name>
<dbReference type="EMBL" id="SOAZ01000021">
    <property type="protein sequence ID" value="TDT51078.1"/>
    <property type="molecule type" value="Genomic_DNA"/>
</dbReference>
<protein>
    <submittedName>
        <fullName evidence="3">Putative nucleotidyltransferase with HDIG domain</fullName>
    </submittedName>
</protein>
<dbReference type="Proteomes" id="UP000295325">
    <property type="component" value="Unassembled WGS sequence"/>
</dbReference>
<keyword evidence="1" id="KW-1133">Transmembrane helix</keyword>
<dbReference type="NCBIfam" id="TIGR00277">
    <property type="entry name" value="HDIG"/>
    <property type="match status" value="1"/>
</dbReference>
<dbReference type="AlphaFoldDB" id="A0A4R7KA03"/>
<feature type="transmembrane region" description="Helical" evidence="1">
    <location>
        <begin position="42"/>
        <end position="62"/>
    </location>
</feature>
<feature type="transmembrane region" description="Helical" evidence="1">
    <location>
        <begin position="177"/>
        <end position="205"/>
    </location>
</feature>
<feature type="transmembrane region" description="Helical" evidence="1">
    <location>
        <begin position="68"/>
        <end position="93"/>
    </location>
</feature>
<feature type="transmembrane region" description="Helical" evidence="1">
    <location>
        <begin position="12"/>
        <end position="30"/>
    </location>
</feature>
<reference evidence="3 4" key="1">
    <citation type="submission" date="2019-03" db="EMBL/GenBank/DDBJ databases">
        <title>Genomic Encyclopedia of Type Strains, Phase IV (KMG-IV): sequencing the most valuable type-strain genomes for metagenomic binning, comparative biology and taxonomic classification.</title>
        <authorList>
            <person name="Goeker M."/>
        </authorList>
    </citation>
    <scope>NUCLEOTIDE SEQUENCE [LARGE SCALE GENOMIC DNA]</scope>
    <source>
        <strain evidence="3 4">DSM 24455</strain>
    </source>
</reference>
<dbReference type="InterPro" id="IPR037522">
    <property type="entry name" value="HD_GYP_dom"/>
</dbReference>
<dbReference type="Pfam" id="PF13487">
    <property type="entry name" value="HD_5"/>
    <property type="match status" value="1"/>
</dbReference>
<evidence type="ECO:0000313" key="3">
    <source>
        <dbReference type="EMBL" id="TDT51078.1"/>
    </source>
</evidence>
<sequence length="422" mass="48321">MRNLPMKLKAFLVTIYILAFGSLCIFLYLNYIPLELSNYMNILFFILLTALTESITVPFYGFSFSTSFAIQLASYILFGPLSTIIIAIVGFSLRILKTNNKHIHILNTPLYKTVFNYSIFLLSTLYGNYVFLIFGGRLPIKNINENIVPIIAFCIVFFLLNTLIISRLFAILNNRNVLYFFVSNAKLGLLNILAMAPFGVILAFIFNSYKYIGVLLFIFPIALARYTFSIYIESKSKYIQTVNALMRAIEARDKYTEGHSQRVSEITRIIAKELKYGEWEIEQLTIAALLHDVGKIGIDDHILNKPGKLTAEEYDIIKTHPEIGYNILKDIKDLEKINNIVRFHHERFDGKGYPLGKKANELSLDVFIVQLADSIDAMATDRPYRKALSQEEIIEQLEKNKGTQFHPDVVDAYLKALKKLQK</sequence>
<feature type="transmembrane region" description="Helical" evidence="1">
    <location>
        <begin position="211"/>
        <end position="228"/>
    </location>
</feature>
<dbReference type="RefSeq" id="WP_133628809.1">
    <property type="nucleotide sequence ID" value="NZ_SOAZ01000021.1"/>
</dbReference>
<proteinExistence type="predicted"/>
<dbReference type="SUPFAM" id="SSF109604">
    <property type="entry name" value="HD-domain/PDEase-like"/>
    <property type="match status" value="1"/>
</dbReference>
<dbReference type="PANTHER" id="PTHR43155">
    <property type="entry name" value="CYCLIC DI-GMP PHOSPHODIESTERASE PA4108-RELATED"/>
    <property type="match status" value="1"/>
</dbReference>
<dbReference type="SMART" id="SM00471">
    <property type="entry name" value="HDc"/>
    <property type="match status" value="1"/>
</dbReference>
<feature type="transmembrane region" description="Helical" evidence="1">
    <location>
        <begin position="147"/>
        <end position="170"/>
    </location>
</feature>
<dbReference type="CDD" id="cd00077">
    <property type="entry name" value="HDc"/>
    <property type="match status" value="1"/>
</dbReference>
<dbReference type="GO" id="GO:0016740">
    <property type="term" value="F:transferase activity"/>
    <property type="evidence" value="ECO:0007669"/>
    <property type="project" value="UniProtKB-KW"/>
</dbReference>
<dbReference type="PANTHER" id="PTHR43155:SF2">
    <property type="entry name" value="CYCLIC DI-GMP PHOSPHODIESTERASE PA4108"/>
    <property type="match status" value="1"/>
</dbReference>
<feature type="domain" description="HD-GYP" evidence="2">
    <location>
        <begin position="234"/>
        <end position="422"/>
    </location>
</feature>
<accession>A0A4R7KA03</accession>
<dbReference type="PROSITE" id="PS51832">
    <property type="entry name" value="HD_GYP"/>
    <property type="match status" value="1"/>
</dbReference>
<keyword evidence="1" id="KW-0812">Transmembrane</keyword>
<evidence type="ECO:0000259" key="2">
    <source>
        <dbReference type="PROSITE" id="PS51832"/>
    </source>
</evidence>
<dbReference type="Gene3D" id="1.10.3210.10">
    <property type="entry name" value="Hypothetical protein af1432"/>
    <property type="match status" value="1"/>
</dbReference>
<keyword evidence="3" id="KW-0808">Transferase</keyword>
<dbReference type="InterPro" id="IPR006675">
    <property type="entry name" value="HDIG_dom"/>
</dbReference>
<keyword evidence="1" id="KW-0472">Membrane</keyword>
<organism evidence="3 4">
    <name type="scientific">Fonticella tunisiensis</name>
    <dbReference type="NCBI Taxonomy" id="1096341"/>
    <lineage>
        <taxon>Bacteria</taxon>
        <taxon>Bacillati</taxon>
        <taxon>Bacillota</taxon>
        <taxon>Clostridia</taxon>
        <taxon>Eubacteriales</taxon>
        <taxon>Clostridiaceae</taxon>
        <taxon>Fonticella</taxon>
    </lineage>
</organism>
<dbReference type="OrthoDB" id="9804747at2"/>
<dbReference type="InterPro" id="IPR003607">
    <property type="entry name" value="HD/PDEase_dom"/>
</dbReference>
<keyword evidence="4" id="KW-1185">Reference proteome</keyword>